<dbReference type="Pfam" id="PF16344">
    <property type="entry name" value="FecR_C"/>
    <property type="match status" value="1"/>
</dbReference>
<keyword evidence="1" id="KW-0812">Transmembrane</keyword>
<protein>
    <recommendedName>
        <fullName evidence="6">Anti-sigma factor</fullName>
    </recommendedName>
</protein>
<sequence length="346" mass="40617">MKQNIDRKRIKNYFSGNYDQKDSLYIEKLFSNTEVEEELKAFLEQNWNESHNQYDIPDHDLDHILLRLYEEINQKEQSNSQKNIFIKVWKAYARIAAILILPIAFMCMIYFNVVQEEYTNEDSYVEVSAPLGSRVQFTLPDSSMGWLNSGSKIKYPAKFGKTRDVELTGEAWFDVKKNASKPFNVYASNVNISVLGTQFNVSAYQNEKVDVVLETGKVKLKQLNTSEELEMDPQDRVVINTEDNSVDKTKLEEAYKYSSWKEGKLIFRNDPINEVAKRLSRWYNVSVDIENKNDKDLRLRATFVDEDIEEVLRLLKMSFPIDYKIESREKDENNQFSKRKIVIKVE</sequence>
<evidence type="ECO:0000313" key="4">
    <source>
        <dbReference type="EMBL" id="AUP77419.1"/>
    </source>
</evidence>
<evidence type="ECO:0000259" key="3">
    <source>
        <dbReference type="Pfam" id="PF16344"/>
    </source>
</evidence>
<dbReference type="InterPro" id="IPR032508">
    <property type="entry name" value="FecR_C"/>
</dbReference>
<dbReference type="KEGG" id="fek:C1H87_01260"/>
<dbReference type="InterPro" id="IPR006860">
    <property type="entry name" value="FecR"/>
</dbReference>
<dbReference type="PANTHER" id="PTHR30273">
    <property type="entry name" value="PERIPLASMIC SIGNAL SENSOR AND SIGMA FACTOR ACTIVATOR FECR-RELATED"/>
    <property type="match status" value="1"/>
</dbReference>
<organism evidence="4 5">
    <name type="scientific">Flavivirga eckloniae</name>
    <dbReference type="NCBI Taxonomy" id="1803846"/>
    <lineage>
        <taxon>Bacteria</taxon>
        <taxon>Pseudomonadati</taxon>
        <taxon>Bacteroidota</taxon>
        <taxon>Flavobacteriia</taxon>
        <taxon>Flavobacteriales</taxon>
        <taxon>Flavobacteriaceae</taxon>
        <taxon>Flavivirga</taxon>
    </lineage>
</organism>
<evidence type="ECO:0000256" key="1">
    <source>
        <dbReference type="SAM" id="Phobius"/>
    </source>
</evidence>
<feature type="domain" description="Protein FecR C-terminal" evidence="3">
    <location>
        <begin position="264"/>
        <end position="328"/>
    </location>
</feature>
<gene>
    <name evidence="4" type="ORF">C1H87_01260</name>
</gene>
<dbReference type="InterPro" id="IPR012373">
    <property type="entry name" value="Ferrdict_sens_TM"/>
</dbReference>
<proteinExistence type="predicted"/>
<feature type="transmembrane region" description="Helical" evidence="1">
    <location>
        <begin position="91"/>
        <end position="111"/>
    </location>
</feature>
<feature type="domain" description="FecR protein" evidence="2">
    <location>
        <begin position="128"/>
        <end position="219"/>
    </location>
</feature>
<dbReference type="PANTHER" id="PTHR30273:SF2">
    <property type="entry name" value="PROTEIN FECR"/>
    <property type="match status" value="1"/>
</dbReference>
<keyword evidence="1" id="KW-0472">Membrane</keyword>
<dbReference type="OrthoDB" id="649666at2"/>
<dbReference type="PIRSF" id="PIRSF018266">
    <property type="entry name" value="FecR"/>
    <property type="match status" value="1"/>
</dbReference>
<dbReference type="GO" id="GO:0016989">
    <property type="term" value="F:sigma factor antagonist activity"/>
    <property type="evidence" value="ECO:0007669"/>
    <property type="project" value="TreeGrafter"/>
</dbReference>
<evidence type="ECO:0000313" key="5">
    <source>
        <dbReference type="Proteomes" id="UP000235826"/>
    </source>
</evidence>
<evidence type="ECO:0000259" key="2">
    <source>
        <dbReference type="Pfam" id="PF04773"/>
    </source>
</evidence>
<evidence type="ECO:0008006" key="6">
    <source>
        <dbReference type="Google" id="ProtNLM"/>
    </source>
</evidence>
<dbReference type="Proteomes" id="UP000235826">
    <property type="component" value="Chromosome"/>
</dbReference>
<keyword evidence="5" id="KW-1185">Reference proteome</keyword>
<reference evidence="4 5" key="1">
    <citation type="submission" date="2018-01" db="EMBL/GenBank/DDBJ databases">
        <title>Complete genome sequence of Flavivirga eckloniae ECD14 isolated from seaweed Ecklonia cava.</title>
        <authorList>
            <person name="Lee J.H."/>
            <person name="Baik K.S."/>
            <person name="Seong C.N."/>
        </authorList>
    </citation>
    <scope>NUCLEOTIDE SEQUENCE [LARGE SCALE GENOMIC DNA]</scope>
    <source>
        <strain evidence="4 5">ECD14</strain>
    </source>
</reference>
<dbReference type="RefSeq" id="WP_102754079.1">
    <property type="nucleotide sequence ID" value="NZ_CP025791.1"/>
</dbReference>
<dbReference type="AlphaFoldDB" id="A0A2K9PK28"/>
<accession>A0A2K9PK28</accession>
<dbReference type="Gene3D" id="2.60.120.1440">
    <property type="match status" value="1"/>
</dbReference>
<dbReference type="Pfam" id="PF04773">
    <property type="entry name" value="FecR"/>
    <property type="match status" value="1"/>
</dbReference>
<dbReference type="Gene3D" id="3.55.50.30">
    <property type="match status" value="1"/>
</dbReference>
<keyword evidence="1" id="KW-1133">Transmembrane helix</keyword>
<name>A0A2K9PK28_9FLAO</name>
<dbReference type="EMBL" id="CP025791">
    <property type="protein sequence ID" value="AUP77419.1"/>
    <property type="molecule type" value="Genomic_DNA"/>
</dbReference>